<reference evidence="2 3" key="1">
    <citation type="submission" date="2021-04" db="EMBL/GenBank/DDBJ databases">
        <authorList>
            <person name="Bliznina A."/>
        </authorList>
    </citation>
    <scope>NUCLEOTIDE SEQUENCE [LARGE SCALE GENOMIC DNA]</scope>
</reference>
<accession>A0ABN7S1K6</accession>
<organism evidence="2 3">
    <name type="scientific">Oikopleura dioica</name>
    <name type="common">Tunicate</name>
    <dbReference type="NCBI Taxonomy" id="34765"/>
    <lineage>
        <taxon>Eukaryota</taxon>
        <taxon>Metazoa</taxon>
        <taxon>Chordata</taxon>
        <taxon>Tunicata</taxon>
        <taxon>Appendicularia</taxon>
        <taxon>Copelata</taxon>
        <taxon>Oikopleuridae</taxon>
        <taxon>Oikopleura</taxon>
    </lineage>
</organism>
<gene>
    <name evidence="2" type="ORF">OKIOD_LOCUS3592</name>
</gene>
<proteinExistence type="predicted"/>
<name>A0ABN7S1K6_OIKDI</name>
<feature type="region of interest" description="Disordered" evidence="1">
    <location>
        <begin position="1"/>
        <end position="130"/>
    </location>
</feature>
<feature type="compositionally biased region" description="Acidic residues" evidence="1">
    <location>
        <begin position="95"/>
        <end position="108"/>
    </location>
</feature>
<evidence type="ECO:0000313" key="3">
    <source>
        <dbReference type="Proteomes" id="UP001158576"/>
    </source>
</evidence>
<dbReference type="EMBL" id="OU015568">
    <property type="protein sequence ID" value="CAG5088980.1"/>
    <property type="molecule type" value="Genomic_DNA"/>
</dbReference>
<sequence>MYTDRARILALTRQPHKKDGEGYARGETRYGRGHKNVKIFAQKKAKTSPSSCGSLPTDNPPGPSPGEETPASSNASVEVESKGGNPRKRKRSGDLEDPEWMPNADDESNLMNTANMSSASSSSPSIQEITRPAGTRCVIYATIVENNGTKRTHKGNNVNLNSEILLNCVYSQCDGQHSAKILKQTMLESYLPTPRGSNPEVDPPSSGRKRLRLNDHEDVFNRNNYKIVSSRPHTDACNMYHQGIPDLEPALEQIRKQ</sequence>
<feature type="compositionally biased region" description="Basic and acidic residues" evidence="1">
    <location>
        <begin position="17"/>
        <end position="30"/>
    </location>
</feature>
<evidence type="ECO:0000256" key="1">
    <source>
        <dbReference type="SAM" id="MobiDB-lite"/>
    </source>
</evidence>
<keyword evidence="3" id="KW-1185">Reference proteome</keyword>
<feature type="region of interest" description="Disordered" evidence="1">
    <location>
        <begin position="191"/>
        <end position="210"/>
    </location>
</feature>
<feature type="compositionally biased region" description="Basic residues" evidence="1">
    <location>
        <begin position="31"/>
        <end position="46"/>
    </location>
</feature>
<dbReference type="Proteomes" id="UP001158576">
    <property type="component" value="Chromosome PAR"/>
</dbReference>
<feature type="compositionally biased region" description="Polar residues" evidence="1">
    <location>
        <begin position="47"/>
        <end position="57"/>
    </location>
</feature>
<evidence type="ECO:0000313" key="2">
    <source>
        <dbReference type="EMBL" id="CAG5088980.1"/>
    </source>
</evidence>
<protein>
    <submittedName>
        <fullName evidence="2">Oidioi.mRNA.OKI2018_I69.PAR.g12034.t1.cds</fullName>
    </submittedName>
</protein>